<gene>
    <name evidence="1" type="ORF">GIL414_LOCUS37550</name>
</gene>
<evidence type="ECO:0000313" key="2">
    <source>
        <dbReference type="Proteomes" id="UP000681720"/>
    </source>
</evidence>
<comment type="caution">
    <text evidence="1">The sequence shown here is derived from an EMBL/GenBank/DDBJ whole genome shotgun (WGS) entry which is preliminary data.</text>
</comment>
<dbReference type="AlphaFoldDB" id="A0A8S2YN23"/>
<organism evidence="1 2">
    <name type="scientific">Rotaria magnacalcarata</name>
    <dbReference type="NCBI Taxonomy" id="392030"/>
    <lineage>
        <taxon>Eukaryota</taxon>
        <taxon>Metazoa</taxon>
        <taxon>Spiralia</taxon>
        <taxon>Gnathifera</taxon>
        <taxon>Rotifera</taxon>
        <taxon>Eurotatoria</taxon>
        <taxon>Bdelloidea</taxon>
        <taxon>Philodinida</taxon>
        <taxon>Philodinidae</taxon>
        <taxon>Rotaria</taxon>
    </lineage>
</organism>
<name>A0A8S2YN23_9BILA</name>
<feature type="non-terminal residue" evidence="1">
    <location>
        <position position="1"/>
    </location>
</feature>
<feature type="non-terminal residue" evidence="1">
    <location>
        <position position="59"/>
    </location>
</feature>
<dbReference type="EMBL" id="CAJOBJ010096725">
    <property type="protein sequence ID" value="CAF4568224.1"/>
    <property type="molecule type" value="Genomic_DNA"/>
</dbReference>
<accession>A0A8S2YN23</accession>
<protein>
    <submittedName>
        <fullName evidence="1">Uncharacterized protein</fullName>
    </submittedName>
</protein>
<reference evidence="1" key="1">
    <citation type="submission" date="2021-02" db="EMBL/GenBank/DDBJ databases">
        <authorList>
            <person name="Nowell W R."/>
        </authorList>
    </citation>
    <scope>NUCLEOTIDE SEQUENCE</scope>
</reference>
<evidence type="ECO:0000313" key="1">
    <source>
        <dbReference type="EMBL" id="CAF4568224.1"/>
    </source>
</evidence>
<proteinExistence type="predicted"/>
<dbReference type="Proteomes" id="UP000681720">
    <property type="component" value="Unassembled WGS sequence"/>
</dbReference>
<sequence length="59" mass="6538">IVSFYVENRHLDKNHFKHPVPRIGNSEFAPIGPTSFQFDVPENAPITIAPLVGIVEPGK</sequence>